<dbReference type="RefSeq" id="WP_152857942.1">
    <property type="nucleotide sequence ID" value="NZ_VMNX01000001.1"/>
</dbReference>
<evidence type="ECO:0000313" key="2">
    <source>
        <dbReference type="EMBL" id="MPY47257.1"/>
    </source>
</evidence>
<dbReference type="EMBL" id="VMNX01000001">
    <property type="protein sequence ID" value="MPY47118.1"/>
    <property type="molecule type" value="Genomic_DNA"/>
</dbReference>
<dbReference type="Proteomes" id="UP000373149">
    <property type="component" value="Unassembled WGS sequence"/>
</dbReference>
<gene>
    <name evidence="1" type="ORF">FPZ41_00385</name>
    <name evidence="2" type="ORF">FPZ41_01090</name>
</gene>
<name>A0A5N8WKV3_9ACTN</name>
<sequence length="78" mass="8004">MSPYLLSADLGVTELGQRARATTTVAEATVLSITDLFAAFAEARAAGDQARMDAIRAAAALDPALAAELDGFDYEAAA</sequence>
<protein>
    <submittedName>
        <fullName evidence="1">Uncharacterized protein</fullName>
    </submittedName>
</protein>
<proteinExistence type="predicted"/>
<organism evidence="1 3">
    <name type="scientific">Streptomyces acidicola</name>
    <dbReference type="NCBI Taxonomy" id="2596892"/>
    <lineage>
        <taxon>Bacteria</taxon>
        <taxon>Bacillati</taxon>
        <taxon>Actinomycetota</taxon>
        <taxon>Actinomycetes</taxon>
        <taxon>Kitasatosporales</taxon>
        <taxon>Streptomycetaceae</taxon>
        <taxon>Streptomyces</taxon>
    </lineage>
</organism>
<evidence type="ECO:0000313" key="1">
    <source>
        <dbReference type="EMBL" id="MPY47118.1"/>
    </source>
</evidence>
<dbReference type="AlphaFoldDB" id="A0A5N8WKV3"/>
<reference evidence="1 3" key="1">
    <citation type="submission" date="2019-09" db="EMBL/GenBank/DDBJ databases">
        <authorList>
            <person name="Duangmal K."/>
            <person name="Teo W.F.A."/>
            <person name="Lipun K."/>
        </authorList>
    </citation>
    <scope>NUCLEOTIDE SEQUENCE [LARGE SCALE GENOMIC DNA]</scope>
    <source>
        <strain evidence="1 3">K1PN6</strain>
    </source>
</reference>
<accession>A0A5N8WKV3</accession>
<dbReference type="EMBL" id="VMNX01000001">
    <property type="protein sequence ID" value="MPY47257.1"/>
    <property type="molecule type" value="Genomic_DNA"/>
</dbReference>
<comment type="caution">
    <text evidence="1">The sequence shown here is derived from an EMBL/GenBank/DDBJ whole genome shotgun (WGS) entry which is preliminary data.</text>
</comment>
<evidence type="ECO:0000313" key="3">
    <source>
        <dbReference type="Proteomes" id="UP000373149"/>
    </source>
</evidence>
<keyword evidence="3" id="KW-1185">Reference proteome</keyword>